<feature type="signal peptide" evidence="1">
    <location>
        <begin position="1"/>
        <end position="24"/>
    </location>
</feature>
<evidence type="ECO:0000259" key="2">
    <source>
        <dbReference type="PROSITE" id="PS51820"/>
    </source>
</evidence>
<proteinExistence type="predicted"/>
<keyword evidence="4" id="KW-1185">Reference proteome</keyword>
<sequence>MSAAVGRRWALLLVLLTLCVLARAQGEGSSPLACEGETIADEIKKIVQDDPRKRSYGLNTLARLLNGTEGGLLGSGSTFYAPTDAAFETAFADEHLRENAGEILRHHFEGSKKRLGSGTKILDRFSVCAGEIVVVDKLLLPREHAAVVAESMELPLSEQEATPRESCEKGHCCDIAPPGRYSCFTQKKYGKCDDDWMVNGGYCRRSCARCSMMSMKYSSIANDAGTAVRDRGILYQLWENQVCSTTWQGLRMITCPNFWWDSLSIFNRIGSKFMKTPPDAQEWITESSEGFEAPLAHRNTRDSGSRMTGFFCAMADGDYVFKLAADDSAALYILDPKQFDSGDFDGFSHYRDYLMSLTPSVKADRSPLREMRFESQWVEADKPTTMRKGEVVFLEAHQKNGGGPGMLKVGVVLPSGEWLRPIPAYMFDSSCGGGR</sequence>
<evidence type="ECO:0000256" key="1">
    <source>
        <dbReference type="SAM" id="SignalP"/>
    </source>
</evidence>
<name>A0A5B8MR23_9CHLO</name>
<gene>
    <name evidence="3" type="ORF">A3770_09p56860</name>
</gene>
<dbReference type="Proteomes" id="UP000316726">
    <property type="component" value="Chromosome 9"/>
</dbReference>
<feature type="chain" id="PRO_5022907583" description="PA14 domain-containing protein" evidence="1">
    <location>
        <begin position="25"/>
        <end position="435"/>
    </location>
</feature>
<keyword evidence="1" id="KW-0732">Signal</keyword>
<dbReference type="AlphaFoldDB" id="A0A5B8MR23"/>
<dbReference type="Gene3D" id="2.60.120.1560">
    <property type="match status" value="1"/>
</dbReference>
<accession>A0A5B8MR23</accession>
<dbReference type="OrthoDB" id="568456at2759"/>
<dbReference type="PROSITE" id="PS51820">
    <property type="entry name" value="PA14"/>
    <property type="match status" value="1"/>
</dbReference>
<organism evidence="3 4">
    <name type="scientific">Chloropicon primus</name>
    <dbReference type="NCBI Taxonomy" id="1764295"/>
    <lineage>
        <taxon>Eukaryota</taxon>
        <taxon>Viridiplantae</taxon>
        <taxon>Chlorophyta</taxon>
        <taxon>Chloropicophyceae</taxon>
        <taxon>Chloropicales</taxon>
        <taxon>Chloropicaceae</taxon>
        <taxon>Chloropicon</taxon>
    </lineage>
</organism>
<evidence type="ECO:0000313" key="4">
    <source>
        <dbReference type="Proteomes" id="UP000316726"/>
    </source>
</evidence>
<feature type="domain" description="PA14" evidence="2">
    <location>
        <begin position="245"/>
        <end position="426"/>
    </location>
</feature>
<reference evidence="3 4" key="1">
    <citation type="submission" date="2018-07" db="EMBL/GenBank/DDBJ databases">
        <title>The complete nuclear genome of the prasinophyte Chloropicon primus (CCMP1205).</title>
        <authorList>
            <person name="Pombert J.-F."/>
            <person name="Otis C."/>
            <person name="Turmel M."/>
            <person name="Lemieux C."/>
        </authorList>
    </citation>
    <scope>NUCLEOTIDE SEQUENCE [LARGE SCALE GENOMIC DNA]</scope>
    <source>
        <strain evidence="3 4">CCMP1205</strain>
    </source>
</reference>
<protein>
    <recommendedName>
        <fullName evidence="2">PA14 domain-containing protein</fullName>
    </recommendedName>
</protein>
<dbReference type="InterPro" id="IPR037524">
    <property type="entry name" value="PA14/GLEYA"/>
</dbReference>
<dbReference type="EMBL" id="CP031042">
    <property type="protein sequence ID" value="QDZ23168.1"/>
    <property type="molecule type" value="Genomic_DNA"/>
</dbReference>
<evidence type="ECO:0000313" key="3">
    <source>
        <dbReference type="EMBL" id="QDZ23168.1"/>
    </source>
</evidence>